<comment type="caution">
    <text evidence="6">The sequence shown here is derived from an EMBL/GenBank/DDBJ whole genome shotgun (WGS) entry which is preliminary data.</text>
</comment>
<evidence type="ECO:0000259" key="5">
    <source>
        <dbReference type="PROSITE" id="PS50075"/>
    </source>
</evidence>
<dbReference type="SUPFAM" id="SSF56801">
    <property type="entry name" value="Acetyl-CoA synthetase-like"/>
    <property type="match status" value="1"/>
</dbReference>
<dbReference type="PROSITE" id="PS50075">
    <property type="entry name" value="CARRIER"/>
    <property type="match status" value="1"/>
</dbReference>
<comment type="cofactor">
    <cofactor evidence="1">
        <name>pantetheine 4'-phosphate</name>
        <dbReference type="ChEBI" id="CHEBI:47942"/>
    </cofactor>
</comment>
<comment type="similarity">
    <text evidence="2">Belongs to the ATP-dependent AMP-binding enzyme family.</text>
</comment>
<dbReference type="GO" id="GO:0005737">
    <property type="term" value="C:cytoplasm"/>
    <property type="evidence" value="ECO:0007669"/>
    <property type="project" value="TreeGrafter"/>
</dbReference>
<reference evidence="6 7" key="1">
    <citation type="submission" date="2018-03" db="EMBL/GenBank/DDBJ databases">
        <title>Genomic Encyclopedia of Archaeal and Bacterial Type Strains, Phase II (KMG-II): from individual species to whole genera.</title>
        <authorList>
            <person name="Goeker M."/>
        </authorList>
    </citation>
    <scope>NUCLEOTIDE SEQUENCE [LARGE SCALE GENOMIC DNA]</scope>
    <source>
        <strain evidence="6 7">DSM 43146</strain>
    </source>
</reference>
<sequence>MDFPSIPAAFAAQLAAAPDALAVDADDARLTYRELDERANRLANRLLGLGVRADEPVAVLVERSAEVVVAFLAVVKAGGCYLPLHSAYPLDRMRRIVADARPAVLIADKAWEARGLPECDRIVVVDTDTELPDMPAGAPPMPDDPLRLAYVMYTSGSTGTPKGVAITHGGVLSLALDPCWAGSGRHTRVPMVAPYAFDVSTYEVWVPLLHGGCVVVPPAGDVDLDALRRLVAQERVTALHLTAGLFRAVAEEAPELLDGAGEVMTGGDVVSPVAVRKVLDACPGLVVRVLYGPTENTLFTTQSTWRAPFEARPTMPIGEPMAGVRVHVLDEALNPVPDGEVGELHIGGDRLARGYLNRPDLTAERFLEDPAGRRMYRTGDLVRYGPDGLLEFVGRIDDQVKIRGFRVEAGEVEAVLAGHDGVADVAVVPQETSSGEKTLVAYLVPGPSGATPAELDALARRSLPDYMVPSAFVPVPRLPLTANGKLDRDALPRVDLTGPVVSRAPGNAVERELCGIFAEVLGIPEVGVDDDFFDLGGQSLNALRLVNRIKVVLGVPVRVDAVFDDPTVAGLAARIAASTGGTPGSRRASRQ</sequence>
<dbReference type="Pfam" id="PF00550">
    <property type="entry name" value="PP-binding"/>
    <property type="match status" value="1"/>
</dbReference>
<dbReference type="InterPro" id="IPR009081">
    <property type="entry name" value="PP-bd_ACP"/>
</dbReference>
<dbReference type="FunFam" id="3.30.300.30:FF:000010">
    <property type="entry name" value="Enterobactin synthetase component F"/>
    <property type="match status" value="1"/>
</dbReference>
<organism evidence="6 7">
    <name type="scientific">Actinoplanes italicus</name>
    <dbReference type="NCBI Taxonomy" id="113567"/>
    <lineage>
        <taxon>Bacteria</taxon>
        <taxon>Bacillati</taxon>
        <taxon>Actinomycetota</taxon>
        <taxon>Actinomycetes</taxon>
        <taxon>Micromonosporales</taxon>
        <taxon>Micromonosporaceae</taxon>
        <taxon>Actinoplanes</taxon>
    </lineage>
</organism>
<dbReference type="InterPro" id="IPR029058">
    <property type="entry name" value="AB_hydrolase_fold"/>
</dbReference>
<evidence type="ECO:0000256" key="4">
    <source>
        <dbReference type="ARBA" id="ARBA00022553"/>
    </source>
</evidence>
<dbReference type="Gene3D" id="2.30.38.10">
    <property type="entry name" value="Luciferase, Domain 3"/>
    <property type="match status" value="1"/>
</dbReference>
<feature type="domain" description="Carrier" evidence="5">
    <location>
        <begin position="504"/>
        <end position="579"/>
    </location>
</feature>
<gene>
    <name evidence="6" type="ORF">CLV67_110158</name>
</gene>
<accession>A0A2T0K9D9</accession>
<dbReference type="RefSeq" id="WP_106322327.1">
    <property type="nucleotide sequence ID" value="NZ_BOMO01000051.1"/>
</dbReference>
<evidence type="ECO:0000313" key="7">
    <source>
        <dbReference type="Proteomes" id="UP000239415"/>
    </source>
</evidence>
<dbReference type="PANTHER" id="PTHR45527:SF1">
    <property type="entry name" value="FATTY ACID SYNTHASE"/>
    <property type="match status" value="1"/>
</dbReference>
<dbReference type="GO" id="GO:0044550">
    <property type="term" value="P:secondary metabolite biosynthetic process"/>
    <property type="evidence" value="ECO:0007669"/>
    <property type="project" value="TreeGrafter"/>
</dbReference>
<dbReference type="InterPro" id="IPR020845">
    <property type="entry name" value="AMP-binding_CS"/>
</dbReference>
<dbReference type="OrthoDB" id="4477213at2"/>
<evidence type="ECO:0000313" key="6">
    <source>
        <dbReference type="EMBL" id="PRX19406.1"/>
    </source>
</evidence>
<dbReference type="GO" id="GO:0043041">
    <property type="term" value="P:amino acid activation for nonribosomal peptide biosynthetic process"/>
    <property type="evidence" value="ECO:0007669"/>
    <property type="project" value="TreeGrafter"/>
</dbReference>
<dbReference type="GO" id="GO:0031177">
    <property type="term" value="F:phosphopantetheine binding"/>
    <property type="evidence" value="ECO:0007669"/>
    <property type="project" value="InterPro"/>
</dbReference>
<keyword evidence="4" id="KW-0597">Phosphoprotein</keyword>
<dbReference type="AlphaFoldDB" id="A0A2T0K9D9"/>
<dbReference type="Pfam" id="PF00501">
    <property type="entry name" value="AMP-binding"/>
    <property type="match status" value="1"/>
</dbReference>
<dbReference type="InterPro" id="IPR010071">
    <property type="entry name" value="AA_adenyl_dom"/>
</dbReference>
<proteinExistence type="inferred from homology"/>
<dbReference type="InterPro" id="IPR045851">
    <property type="entry name" value="AMP-bd_C_sf"/>
</dbReference>
<dbReference type="PROSITE" id="PS00455">
    <property type="entry name" value="AMP_BINDING"/>
    <property type="match status" value="1"/>
</dbReference>
<keyword evidence="7" id="KW-1185">Reference proteome</keyword>
<evidence type="ECO:0000256" key="2">
    <source>
        <dbReference type="ARBA" id="ARBA00006432"/>
    </source>
</evidence>
<dbReference type="InterPro" id="IPR036736">
    <property type="entry name" value="ACP-like_sf"/>
</dbReference>
<dbReference type="SUPFAM" id="SSF47336">
    <property type="entry name" value="ACP-like"/>
    <property type="match status" value="1"/>
</dbReference>
<evidence type="ECO:0000256" key="1">
    <source>
        <dbReference type="ARBA" id="ARBA00001957"/>
    </source>
</evidence>
<dbReference type="FunFam" id="3.40.50.980:FF:000001">
    <property type="entry name" value="Non-ribosomal peptide synthetase"/>
    <property type="match status" value="1"/>
</dbReference>
<dbReference type="PANTHER" id="PTHR45527">
    <property type="entry name" value="NONRIBOSOMAL PEPTIDE SYNTHETASE"/>
    <property type="match status" value="1"/>
</dbReference>
<dbReference type="CDD" id="cd12117">
    <property type="entry name" value="A_NRPS_Srf_like"/>
    <property type="match status" value="1"/>
</dbReference>
<name>A0A2T0K9D9_9ACTN</name>
<evidence type="ECO:0000256" key="3">
    <source>
        <dbReference type="ARBA" id="ARBA00022450"/>
    </source>
</evidence>
<dbReference type="InterPro" id="IPR025110">
    <property type="entry name" value="AMP-bd_C"/>
</dbReference>
<dbReference type="InterPro" id="IPR000873">
    <property type="entry name" value="AMP-dep_synth/lig_dom"/>
</dbReference>
<dbReference type="FunFam" id="1.10.1200.10:FF:000005">
    <property type="entry name" value="Nonribosomal peptide synthetase 1"/>
    <property type="match status" value="1"/>
</dbReference>
<keyword evidence="3" id="KW-0596">Phosphopantetheine</keyword>
<protein>
    <submittedName>
        <fullName evidence="6">Amino acid adenylation domain-containing protein</fullName>
    </submittedName>
</protein>
<dbReference type="Gene3D" id="3.30.300.30">
    <property type="match status" value="1"/>
</dbReference>
<dbReference type="NCBIfam" id="TIGR01733">
    <property type="entry name" value="AA-adenyl-dom"/>
    <property type="match status" value="1"/>
</dbReference>
<dbReference type="Proteomes" id="UP000239415">
    <property type="component" value="Unassembled WGS sequence"/>
</dbReference>
<dbReference type="SMART" id="SM00823">
    <property type="entry name" value="PKS_PP"/>
    <property type="match status" value="1"/>
</dbReference>
<dbReference type="EMBL" id="PVMZ01000010">
    <property type="protein sequence ID" value="PRX19406.1"/>
    <property type="molecule type" value="Genomic_DNA"/>
</dbReference>
<dbReference type="InterPro" id="IPR020806">
    <property type="entry name" value="PKS_PP-bd"/>
</dbReference>
<dbReference type="Pfam" id="PF13193">
    <property type="entry name" value="AMP-binding_C"/>
    <property type="match status" value="1"/>
</dbReference>
<dbReference type="Gene3D" id="3.40.50.980">
    <property type="match status" value="2"/>
</dbReference>
<dbReference type="Gene3D" id="3.40.50.1820">
    <property type="entry name" value="alpha/beta hydrolase"/>
    <property type="match status" value="1"/>
</dbReference>